<dbReference type="EMBL" id="MW678969">
    <property type="protein sequence ID" value="QXN75652.1"/>
    <property type="molecule type" value="Genomic_DNA"/>
</dbReference>
<evidence type="ECO:0000256" key="1">
    <source>
        <dbReference type="SAM" id="MobiDB-lite"/>
    </source>
</evidence>
<feature type="region of interest" description="Disordered" evidence="1">
    <location>
        <begin position="1"/>
        <end position="36"/>
    </location>
</feature>
<proteinExistence type="predicted"/>
<accession>A0A8F5MLC7</accession>
<sequence>MAYSIRGRRSLYRGRKRRSSRRAVGKRRTYRSKRRIPRRRRWTTRAILNKTSQKKYDNMLSYSDVETPGTFVQGGARLNAAIAGFYTFTWIATARPAENFTGTKGSKVDVKVRTNQTIFARGLKEKIRLQTLGGVGWSWRRICYTLKGDRILGGDVDPTTSEYFRLTSNGMARLVHQESSSRSIQAIFQGQQGQDWENAMNAKVDTRNITVMYDRIRTIQSGNESGVSRHYNLWHPMNKNVVYEDEEAGDSMFTSAVSTESRAGMGDYYVTDFFEPNRGGVAGDDDLEFQPHATFYWHEK</sequence>
<reference evidence="2" key="1">
    <citation type="submission" date="2021-02" db="EMBL/GenBank/DDBJ databases">
        <title>Agricultural practices are the primary influencer of seasonal variation in a dryland aerobiome.</title>
        <authorList>
            <person name="Finn D.R."/>
            <person name="Maldonado J."/>
            <person name="Schmidlin K."/>
            <person name="Kraberger S."/>
            <person name="Fontenele R.S."/>
            <person name="Herckes P."/>
            <person name="Fraser M."/>
            <person name="Garcia-Pichel F."/>
            <person name="Varsani A."/>
        </authorList>
    </citation>
    <scope>NUCLEOTIDE SEQUENCE</scope>
    <source>
        <strain evidence="2">D10_9391</strain>
    </source>
</reference>
<protein>
    <submittedName>
        <fullName evidence="2">Capsid protein</fullName>
    </submittedName>
</protein>
<name>A0A8F5MLC7_9VIRU</name>
<evidence type="ECO:0000313" key="2">
    <source>
        <dbReference type="EMBL" id="QXN75652.1"/>
    </source>
</evidence>
<organism evidence="2">
    <name type="scientific">Genomoviridae sp</name>
    <dbReference type="NCBI Taxonomy" id="2202565"/>
    <lineage>
        <taxon>Viruses</taxon>
        <taxon>Monodnaviria</taxon>
        <taxon>Shotokuvirae</taxon>
        <taxon>Cressdnaviricota</taxon>
        <taxon>Repensiviricetes</taxon>
        <taxon>Geplafuvirales</taxon>
        <taxon>Genomoviridae</taxon>
    </lineage>
</organism>